<evidence type="ECO:0000313" key="4">
    <source>
        <dbReference type="Proteomes" id="UP000231990"/>
    </source>
</evidence>
<dbReference type="InterPro" id="IPR009959">
    <property type="entry name" value="Cyclase_SnoaL-like"/>
</dbReference>
<evidence type="ECO:0000313" key="1">
    <source>
        <dbReference type="EMBL" id="PJZ71427.1"/>
    </source>
</evidence>
<dbReference type="OrthoDB" id="4774596at2"/>
<dbReference type="Gene3D" id="3.10.450.50">
    <property type="match status" value="1"/>
</dbReference>
<dbReference type="EMBL" id="NPDZ01000001">
    <property type="protein sequence ID" value="PJZ74961.1"/>
    <property type="molecule type" value="Genomic_DNA"/>
</dbReference>
<dbReference type="Proteomes" id="UP000231962">
    <property type="component" value="Unassembled WGS sequence"/>
</dbReference>
<protein>
    <submittedName>
        <fullName evidence="2">Ester cyclase</fullName>
    </submittedName>
</protein>
<dbReference type="RefSeq" id="WP_100712410.1">
    <property type="nucleotide sequence ID" value="NZ_NPDY01000001.1"/>
</dbReference>
<name>A0A2M9ZSK9_9LEPT</name>
<dbReference type="AlphaFoldDB" id="A0A2M9ZSK9"/>
<accession>A0A2M9ZSK9</accession>
<dbReference type="SUPFAM" id="SSF54427">
    <property type="entry name" value="NTF2-like"/>
    <property type="match status" value="1"/>
</dbReference>
<sequence length="137" mass="15598">MDQLLENKKIVIRFNKEVIEDGNSQTFREIFDPDFVNRTAPEGSNGPEGMFNTFNNILRPAFPDLRVEIYDQIAEGDKVTTRKAILGTHKGEIMGIPPTNKNVRIDVIDIVRLRNGKYFEHWGVNTLPSVLAELRNG</sequence>
<gene>
    <name evidence="1" type="ORF">CH360_02700</name>
    <name evidence="2" type="ORF">CH373_02700</name>
</gene>
<dbReference type="Pfam" id="PF07366">
    <property type="entry name" value="SnoaL"/>
    <property type="match status" value="1"/>
</dbReference>
<organism evidence="2 4">
    <name type="scientific">Leptospira perolatii</name>
    <dbReference type="NCBI Taxonomy" id="2023191"/>
    <lineage>
        <taxon>Bacteria</taxon>
        <taxon>Pseudomonadati</taxon>
        <taxon>Spirochaetota</taxon>
        <taxon>Spirochaetia</taxon>
        <taxon>Leptospirales</taxon>
        <taxon>Leptospiraceae</taxon>
        <taxon>Leptospira</taxon>
    </lineage>
</organism>
<comment type="caution">
    <text evidence="2">The sequence shown here is derived from an EMBL/GenBank/DDBJ whole genome shotgun (WGS) entry which is preliminary data.</text>
</comment>
<dbReference type="EMBL" id="NPDY01000001">
    <property type="protein sequence ID" value="PJZ71427.1"/>
    <property type="molecule type" value="Genomic_DNA"/>
</dbReference>
<evidence type="ECO:0000313" key="2">
    <source>
        <dbReference type="EMBL" id="PJZ74961.1"/>
    </source>
</evidence>
<dbReference type="PANTHER" id="PTHR38436">
    <property type="entry name" value="POLYKETIDE CYCLASE SNOAL-LIKE DOMAIN"/>
    <property type="match status" value="1"/>
</dbReference>
<dbReference type="GO" id="GO:0030638">
    <property type="term" value="P:polyketide metabolic process"/>
    <property type="evidence" value="ECO:0007669"/>
    <property type="project" value="InterPro"/>
</dbReference>
<evidence type="ECO:0000313" key="3">
    <source>
        <dbReference type="Proteomes" id="UP000231962"/>
    </source>
</evidence>
<reference evidence="3 4" key="1">
    <citation type="submission" date="2017-07" db="EMBL/GenBank/DDBJ databases">
        <title>Leptospira spp. isolated from tropical soils.</title>
        <authorList>
            <person name="Thibeaux R."/>
            <person name="Iraola G."/>
            <person name="Ferres I."/>
            <person name="Bierque E."/>
            <person name="Girault D."/>
            <person name="Soupe-Gilbert M.-E."/>
            <person name="Picardeau M."/>
            <person name="Goarant C."/>
        </authorList>
    </citation>
    <scope>NUCLEOTIDE SEQUENCE [LARGE SCALE GENOMIC DNA]</scope>
    <source>
        <strain evidence="2 4">FH1-B-B1</strain>
        <strain evidence="1 3">FH1-B-C1</strain>
    </source>
</reference>
<keyword evidence="3" id="KW-1185">Reference proteome</keyword>
<dbReference type="InterPro" id="IPR032710">
    <property type="entry name" value="NTF2-like_dom_sf"/>
</dbReference>
<dbReference type="Proteomes" id="UP000231990">
    <property type="component" value="Unassembled WGS sequence"/>
</dbReference>
<proteinExistence type="predicted"/>
<dbReference type="PANTHER" id="PTHR38436:SF1">
    <property type="entry name" value="ESTER CYCLASE"/>
    <property type="match status" value="1"/>
</dbReference>